<evidence type="ECO:0000313" key="3">
    <source>
        <dbReference type="Proteomes" id="UP001610563"/>
    </source>
</evidence>
<dbReference type="Pfam" id="PF02627">
    <property type="entry name" value="CMD"/>
    <property type="match status" value="1"/>
</dbReference>
<comment type="caution">
    <text evidence="2">The sequence shown here is derived from an EMBL/GenBank/DDBJ whole genome shotgun (WGS) entry which is preliminary data.</text>
</comment>
<gene>
    <name evidence="2" type="ORF">BJX66DRAFT_351576</name>
</gene>
<dbReference type="SUPFAM" id="SSF69118">
    <property type="entry name" value="AhpD-like"/>
    <property type="match status" value="1"/>
</dbReference>
<sequence length="143" mass="15854">MSTNTDLGAFHATLFEQGLQVRREVVGDEYVNNALKNGSSSFSRPQQELVTEWCWGHVWTRPGLERKQRSLLNLAMLVALNRGPELAIHVRGAVNNGLTEVEIREALLQTTIYCGVPAGVEAFKIAQKTIDSMKEAGEYKPLA</sequence>
<dbReference type="PANTHER" id="PTHR33570">
    <property type="entry name" value="4-CARBOXYMUCONOLACTONE DECARBOXYLASE FAMILY PROTEIN"/>
    <property type="match status" value="1"/>
</dbReference>
<keyword evidence="3" id="KW-1185">Reference proteome</keyword>
<dbReference type="InterPro" id="IPR052512">
    <property type="entry name" value="4CMD/NDH-1_regulator"/>
</dbReference>
<dbReference type="Proteomes" id="UP001610563">
    <property type="component" value="Unassembled WGS sequence"/>
</dbReference>
<evidence type="ECO:0000259" key="1">
    <source>
        <dbReference type="Pfam" id="PF02627"/>
    </source>
</evidence>
<reference evidence="2 3" key="1">
    <citation type="submission" date="2024-07" db="EMBL/GenBank/DDBJ databases">
        <title>Section-level genome sequencing and comparative genomics of Aspergillus sections Usti and Cavernicolus.</title>
        <authorList>
            <consortium name="Lawrence Berkeley National Laboratory"/>
            <person name="Nybo J.L."/>
            <person name="Vesth T.C."/>
            <person name="Theobald S."/>
            <person name="Frisvad J.C."/>
            <person name="Larsen T.O."/>
            <person name="Kjaerboelling I."/>
            <person name="Rothschild-Mancinelli K."/>
            <person name="Lyhne E.K."/>
            <person name="Kogle M.E."/>
            <person name="Barry K."/>
            <person name="Clum A."/>
            <person name="Na H."/>
            <person name="Ledsgaard L."/>
            <person name="Lin J."/>
            <person name="Lipzen A."/>
            <person name="Kuo A."/>
            <person name="Riley R."/>
            <person name="Mondo S."/>
            <person name="Labutti K."/>
            <person name="Haridas S."/>
            <person name="Pangalinan J."/>
            <person name="Salamov A.A."/>
            <person name="Simmons B.A."/>
            <person name="Magnuson J.K."/>
            <person name="Chen J."/>
            <person name="Drula E."/>
            <person name="Henrissat B."/>
            <person name="Wiebenga A."/>
            <person name="Lubbers R.J."/>
            <person name="Gomes A.C."/>
            <person name="Makela M.R."/>
            <person name="Stajich J."/>
            <person name="Grigoriev I.V."/>
            <person name="Mortensen U.H."/>
            <person name="De Vries R.P."/>
            <person name="Baker S.E."/>
            <person name="Andersen M.R."/>
        </authorList>
    </citation>
    <scope>NUCLEOTIDE SEQUENCE [LARGE SCALE GENOMIC DNA]</scope>
    <source>
        <strain evidence="2 3">CBS 209.92</strain>
    </source>
</reference>
<feature type="domain" description="Carboxymuconolactone decarboxylase-like" evidence="1">
    <location>
        <begin position="47"/>
        <end position="127"/>
    </location>
</feature>
<proteinExistence type="predicted"/>
<evidence type="ECO:0000313" key="2">
    <source>
        <dbReference type="EMBL" id="KAL2793815.1"/>
    </source>
</evidence>
<dbReference type="Gene3D" id="1.20.1290.10">
    <property type="entry name" value="AhpD-like"/>
    <property type="match status" value="1"/>
</dbReference>
<organism evidence="2 3">
    <name type="scientific">Aspergillus keveii</name>
    <dbReference type="NCBI Taxonomy" id="714993"/>
    <lineage>
        <taxon>Eukaryota</taxon>
        <taxon>Fungi</taxon>
        <taxon>Dikarya</taxon>
        <taxon>Ascomycota</taxon>
        <taxon>Pezizomycotina</taxon>
        <taxon>Eurotiomycetes</taxon>
        <taxon>Eurotiomycetidae</taxon>
        <taxon>Eurotiales</taxon>
        <taxon>Aspergillaceae</taxon>
        <taxon>Aspergillus</taxon>
        <taxon>Aspergillus subgen. Nidulantes</taxon>
    </lineage>
</organism>
<accession>A0ABR4G589</accession>
<dbReference type="InterPro" id="IPR029032">
    <property type="entry name" value="AhpD-like"/>
</dbReference>
<name>A0ABR4G589_9EURO</name>
<dbReference type="InterPro" id="IPR003779">
    <property type="entry name" value="CMD-like"/>
</dbReference>
<dbReference type="EMBL" id="JBFTWV010000053">
    <property type="protein sequence ID" value="KAL2793815.1"/>
    <property type="molecule type" value="Genomic_DNA"/>
</dbReference>
<protein>
    <submittedName>
        <fullName evidence="2">AhpD-like protein</fullName>
    </submittedName>
</protein>
<dbReference type="PANTHER" id="PTHR33570:SF2">
    <property type="entry name" value="CARBOXYMUCONOLACTONE DECARBOXYLASE-LIKE DOMAIN-CONTAINING PROTEIN"/>
    <property type="match status" value="1"/>
</dbReference>